<dbReference type="EMBL" id="PDDY01000004">
    <property type="protein sequence ID" value="PEH38332.1"/>
    <property type="molecule type" value="Genomic_DNA"/>
</dbReference>
<dbReference type="InterPro" id="IPR038071">
    <property type="entry name" value="UROD/MetE-like_sf"/>
</dbReference>
<dbReference type="InterPro" id="IPR002629">
    <property type="entry name" value="Met_Synth_C/arc"/>
</dbReference>
<dbReference type="InterPro" id="IPR036868">
    <property type="entry name" value="TusA-like_sf"/>
</dbReference>
<dbReference type="Proteomes" id="UP000220629">
    <property type="component" value="Unassembled WGS sequence"/>
</dbReference>
<dbReference type="Gene3D" id="3.30.110.40">
    <property type="entry name" value="TusA-like domain"/>
    <property type="match status" value="1"/>
</dbReference>
<evidence type="ECO:0000259" key="1">
    <source>
        <dbReference type="Pfam" id="PF01717"/>
    </source>
</evidence>
<dbReference type="GO" id="GO:0008270">
    <property type="term" value="F:zinc ion binding"/>
    <property type="evidence" value="ECO:0007669"/>
    <property type="project" value="InterPro"/>
</dbReference>
<name>A0A2A7S4C3_BURGA</name>
<dbReference type="AlphaFoldDB" id="A0A2A7S4C3"/>
<dbReference type="Gene3D" id="3.20.20.210">
    <property type="match status" value="1"/>
</dbReference>
<dbReference type="SUPFAM" id="SSF64307">
    <property type="entry name" value="SirA-like"/>
    <property type="match status" value="1"/>
</dbReference>
<dbReference type="RefSeq" id="WP_098153981.1">
    <property type="nucleotide sequence ID" value="NZ_CADEVR010000004.1"/>
</dbReference>
<accession>A0A2A7S4C3</accession>
<keyword evidence="2" id="KW-0489">Methyltransferase</keyword>
<feature type="domain" description="Cobalamin-independent methionine synthase MetE C-terminal/archaeal" evidence="1">
    <location>
        <begin position="144"/>
        <end position="211"/>
    </location>
</feature>
<comment type="caution">
    <text evidence="2">The sequence shown here is derived from an EMBL/GenBank/DDBJ whole genome shotgun (WGS) entry which is preliminary data.</text>
</comment>
<dbReference type="GO" id="GO:0003871">
    <property type="term" value="F:5-methyltetrahydropteroyltriglutamate-homocysteine S-methyltransferase activity"/>
    <property type="evidence" value="ECO:0007669"/>
    <property type="project" value="InterPro"/>
</dbReference>
<gene>
    <name evidence="2" type="ORF">CRM94_28430</name>
</gene>
<dbReference type="GO" id="GO:0032259">
    <property type="term" value="P:methylation"/>
    <property type="evidence" value="ECO:0007669"/>
    <property type="project" value="UniProtKB-KW"/>
</dbReference>
<evidence type="ECO:0000313" key="3">
    <source>
        <dbReference type="Proteomes" id="UP000220629"/>
    </source>
</evidence>
<dbReference type="Pfam" id="PF01717">
    <property type="entry name" value="Meth_synt_2"/>
    <property type="match status" value="2"/>
</dbReference>
<dbReference type="PANTHER" id="PTHR43844:SF1">
    <property type="entry name" value="METHIONINE SYNTHASE"/>
    <property type="match status" value="1"/>
</dbReference>
<sequence length="521" mass="56346">MEASERHTHAPAVSFDGGDLDCGNGLLLLIRKHIDPLERGQLLEIRSTETSVEGDLPAWCRMTGNQLVSWTRQGRLRSFLVSKGAFAAGAGQVAQAASPALPARDAPREPPPRAPIEIVPVSIPASLPAPSPAPSIAPLSVMGIGSWPRPRWMLQALHEHLEDRLDEAAFEASADDAVQLALAAQLRAGVDVVTDGEQRRDSYASFVGGRLDNCQLIPLTDLLPYVDDPLAFEQELRALDVPAGEVRHPAVFGPLGRSRPLAVHELTSLRELSDRPAKIALPGPYLLTRTMWLECVSDRAYASREALAADVVRVLREELAALLANGAALVQFDEPVLSEVVYAGVTGQRSFMCGALSEKGDPRSELAFARELLNAVVRGFPADRLAMHMCRGNWSTDESKAMTGDYAPLVETLAALEVGTLFLELCTPRAGEMAVLRRLPDHQRIGVGLCNQKHAHVESLDEVLGKAETAIALFGAQRVLFNPDCGFATFADAPVNSGRIAEAKLRVLVEASRRLRERHGV</sequence>
<protein>
    <submittedName>
        <fullName evidence="2">5-methyltetrahydropteroyltriglutamate--homocysteine methyltransferase</fullName>
    </submittedName>
</protein>
<dbReference type="PANTHER" id="PTHR43844">
    <property type="entry name" value="METHIONINE SYNTHASE"/>
    <property type="match status" value="1"/>
</dbReference>
<organism evidence="2 3">
    <name type="scientific">Burkholderia gladioli</name>
    <name type="common">Pseudomonas marginata</name>
    <name type="synonym">Phytomonas marginata</name>
    <dbReference type="NCBI Taxonomy" id="28095"/>
    <lineage>
        <taxon>Bacteria</taxon>
        <taxon>Pseudomonadati</taxon>
        <taxon>Pseudomonadota</taxon>
        <taxon>Betaproteobacteria</taxon>
        <taxon>Burkholderiales</taxon>
        <taxon>Burkholderiaceae</taxon>
        <taxon>Burkholderia</taxon>
    </lineage>
</organism>
<dbReference type="CDD" id="cd03311">
    <property type="entry name" value="CIMS_C_terminal_like"/>
    <property type="match status" value="1"/>
</dbReference>
<dbReference type="GO" id="GO:0009086">
    <property type="term" value="P:methionine biosynthetic process"/>
    <property type="evidence" value="ECO:0007669"/>
    <property type="project" value="InterPro"/>
</dbReference>
<evidence type="ECO:0000313" key="2">
    <source>
        <dbReference type="EMBL" id="PEH38332.1"/>
    </source>
</evidence>
<dbReference type="SUPFAM" id="SSF51726">
    <property type="entry name" value="UROD/MetE-like"/>
    <property type="match status" value="1"/>
</dbReference>
<feature type="domain" description="Cobalamin-independent methionine synthase MetE C-terminal/archaeal" evidence="1">
    <location>
        <begin position="246"/>
        <end position="491"/>
    </location>
</feature>
<keyword evidence="2" id="KW-0808">Transferase</keyword>
<reference evidence="3" key="1">
    <citation type="submission" date="2017-09" db="EMBL/GenBank/DDBJ databases">
        <title>FDA dAtabase for Regulatory Grade micrObial Sequences (FDA-ARGOS): Supporting development and validation of Infectious Disease Dx tests.</title>
        <authorList>
            <person name="Minogue T."/>
            <person name="Wolcott M."/>
            <person name="Wasieloski L."/>
            <person name="Aguilar W."/>
            <person name="Moore D."/>
            <person name="Tallon L."/>
            <person name="Sadzewicz L."/>
            <person name="Ott S."/>
            <person name="Zhao X."/>
            <person name="Nagaraj S."/>
            <person name="Vavikolanu K."/>
            <person name="Aluvathingal J."/>
            <person name="Nadendla S."/>
            <person name="Sichtig H."/>
        </authorList>
    </citation>
    <scope>NUCLEOTIDE SEQUENCE [LARGE SCALE GENOMIC DNA]</scope>
    <source>
        <strain evidence="3">FDAARGOS_390</strain>
    </source>
</reference>
<proteinExistence type="predicted"/>
<dbReference type="CDD" id="cd00291">
    <property type="entry name" value="SirA_YedF_YeeD"/>
    <property type="match status" value="1"/>
</dbReference>